<comment type="caution">
    <text evidence="1">The sequence shown here is derived from an EMBL/GenBank/DDBJ whole genome shotgun (WGS) entry which is preliminary data.</text>
</comment>
<name>A0A225W8E9_9STRA</name>
<reference evidence="2" key="1">
    <citation type="submission" date="2017-03" db="EMBL/GenBank/DDBJ databases">
        <title>Phytopthora megakarya and P. palmivora, two closely related causual agents of cacao black pod achieved similar genome size and gene model numbers by different mechanisms.</title>
        <authorList>
            <person name="Ali S."/>
            <person name="Shao J."/>
            <person name="Larry D.J."/>
            <person name="Kronmiller B."/>
            <person name="Shen D."/>
            <person name="Strem M.D."/>
            <person name="Melnick R.L."/>
            <person name="Guiltinan M.J."/>
            <person name="Tyler B.M."/>
            <person name="Meinhardt L.W."/>
            <person name="Bailey B.A."/>
        </authorList>
    </citation>
    <scope>NUCLEOTIDE SEQUENCE [LARGE SCALE GENOMIC DNA]</scope>
    <source>
        <strain evidence="2">zdho120</strain>
    </source>
</reference>
<evidence type="ECO:0000313" key="2">
    <source>
        <dbReference type="Proteomes" id="UP000198211"/>
    </source>
</evidence>
<accession>A0A225W8E9</accession>
<keyword evidence="2" id="KW-1185">Reference proteome</keyword>
<protein>
    <submittedName>
        <fullName evidence="1">Uncharacterized protein</fullName>
    </submittedName>
</protein>
<gene>
    <name evidence="1" type="ORF">PHMEG_00012768</name>
</gene>
<dbReference type="AlphaFoldDB" id="A0A225W8E9"/>
<dbReference type="EMBL" id="NBNE01001483">
    <property type="protein sequence ID" value="OWZ13845.1"/>
    <property type="molecule type" value="Genomic_DNA"/>
</dbReference>
<sequence length="105" mass="11671">MNQFVAQAKVAEKLIANTTNEQFDHFKGDISEIPELNSVAILSQKAVFGGNSKAEVKRIRNMVTGVADRAGVQFNERESQLCVVALHIDEFKFTSARAFRITSQL</sequence>
<evidence type="ECO:0000313" key="1">
    <source>
        <dbReference type="EMBL" id="OWZ13845.1"/>
    </source>
</evidence>
<organism evidence="1 2">
    <name type="scientific">Phytophthora megakarya</name>
    <dbReference type="NCBI Taxonomy" id="4795"/>
    <lineage>
        <taxon>Eukaryota</taxon>
        <taxon>Sar</taxon>
        <taxon>Stramenopiles</taxon>
        <taxon>Oomycota</taxon>
        <taxon>Peronosporomycetes</taxon>
        <taxon>Peronosporales</taxon>
        <taxon>Peronosporaceae</taxon>
        <taxon>Phytophthora</taxon>
    </lineage>
</organism>
<dbReference type="Proteomes" id="UP000198211">
    <property type="component" value="Unassembled WGS sequence"/>
</dbReference>
<proteinExistence type="predicted"/>